<evidence type="ECO:0000313" key="3">
    <source>
        <dbReference type="Proteomes" id="UP000664698"/>
    </source>
</evidence>
<dbReference type="RefSeq" id="WP_206570299.1">
    <property type="nucleotide sequence ID" value="NZ_JAFKCW010000003.1"/>
</dbReference>
<keyword evidence="3" id="KW-1185">Reference proteome</keyword>
<dbReference type="Proteomes" id="UP000664698">
    <property type="component" value="Unassembled WGS sequence"/>
</dbReference>
<dbReference type="SUPFAM" id="SSF159894">
    <property type="entry name" value="YgaC/TfoX-N like"/>
    <property type="match status" value="1"/>
</dbReference>
<comment type="caution">
    <text evidence="2">The sequence shown here is derived from an EMBL/GenBank/DDBJ whole genome shotgun (WGS) entry which is preliminary data.</text>
</comment>
<reference evidence="2 3" key="1">
    <citation type="submission" date="2021-03" db="EMBL/GenBank/DDBJ databases">
        <title>novel species isolated from a fishpond in China.</title>
        <authorList>
            <person name="Lu H."/>
            <person name="Cai Z."/>
        </authorList>
    </citation>
    <scope>NUCLEOTIDE SEQUENCE [LARGE SCALE GENOMIC DNA]</scope>
    <source>
        <strain evidence="2 3">JCM 31546</strain>
    </source>
</reference>
<name>A0ABS3BVD5_9BACT</name>
<evidence type="ECO:0000259" key="1">
    <source>
        <dbReference type="Pfam" id="PF04993"/>
    </source>
</evidence>
<dbReference type="Gene3D" id="3.30.1460.30">
    <property type="entry name" value="YgaC/TfoX-N like chaperone"/>
    <property type="match status" value="1"/>
</dbReference>
<gene>
    <name evidence="2" type="ORF">J0A67_15630</name>
</gene>
<sequence length="118" mass="13353">MAFDPYQSDRISRTLKDKGVTSSSKKMMGGLCFLVDDKMLLGLDQDKKTLENRLMVRVGPAAYPQALEKLGCCPMDFTGKPMKGYVFVYPEGFDLDEQLEEWIDLAMTFNPLAKKSKK</sequence>
<dbReference type="Pfam" id="PF04993">
    <property type="entry name" value="TfoX_N"/>
    <property type="match status" value="1"/>
</dbReference>
<evidence type="ECO:0000313" key="2">
    <source>
        <dbReference type="EMBL" id="MBN7802305.1"/>
    </source>
</evidence>
<protein>
    <submittedName>
        <fullName evidence="2">TfoX/Sxy family protein</fullName>
    </submittedName>
</protein>
<organism evidence="2 3">
    <name type="scientific">Algoriphagus aestuariicola</name>
    <dbReference type="NCBI Taxonomy" id="1852016"/>
    <lineage>
        <taxon>Bacteria</taxon>
        <taxon>Pseudomonadati</taxon>
        <taxon>Bacteroidota</taxon>
        <taxon>Cytophagia</taxon>
        <taxon>Cytophagales</taxon>
        <taxon>Cyclobacteriaceae</taxon>
        <taxon>Algoriphagus</taxon>
    </lineage>
</organism>
<proteinExistence type="predicted"/>
<accession>A0ABS3BVD5</accession>
<feature type="domain" description="TfoX N-terminal" evidence="1">
    <location>
        <begin position="23"/>
        <end position="108"/>
    </location>
</feature>
<dbReference type="EMBL" id="JAFKCW010000003">
    <property type="protein sequence ID" value="MBN7802305.1"/>
    <property type="molecule type" value="Genomic_DNA"/>
</dbReference>
<dbReference type="InterPro" id="IPR007076">
    <property type="entry name" value="TfoX_N"/>
</dbReference>